<comment type="caution">
    <text evidence="9">The sequence shown here is derived from an EMBL/GenBank/DDBJ whole genome shotgun (WGS) entry which is preliminary data.</text>
</comment>
<keyword evidence="1 6" id="KW-0645">Protease</keyword>
<evidence type="ECO:0000256" key="4">
    <source>
        <dbReference type="ARBA" id="ARBA00022833"/>
    </source>
</evidence>
<dbReference type="GO" id="GO:0046872">
    <property type="term" value="F:metal ion binding"/>
    <property type="evidence" value="ECO:0007669"/>
    <property type="project" value="UniProtKB-UniRule"/>
</dbReference>
<keyword evidence="3 6" id="KW-0378">Hydrolase</keyword>
<dbReference type="SUPFAM" id="SSF55486">
    <property type="entry name" value="Metalloproteases ('zincins'), catalytic domain"/>
    <property type="match status" value="1"/>
</dbReference>
<dbReference type="GO" id="GO:0006508">
    <property type="term" value="P:proteolysis"/>
    <property type="evidence" value="ECO:0007669"/>
    <property type="project" value="UniProtKB-KW"/>
</dbReference>
<dbReference type="InterPro" id="IPR011977">
    <property type="entry name" value="Pept_M3B_clade3"/>
</dbReference>
<dbReference type="EMBL" id="JAAIWM010000002">
    <property type="protein sequence ID" value="NEY71710.1"/>
    <property type="molecule type" value="Genomic_DNA"/>
</dbReference>
<name>A0A6M0Q878_9BACI</name>
<dbReference type="InterPro" id="IPR013647">
    <property type="entry name" value="OligopepF_N_dom"/>
</dbReference>
<evidence type="ECO:0000256" key="6">
    <source>
        <dbReference type="RuleBase" id="RU003435"/>
    </source>
</evidence>
<protein>
    <submittedName>
        <fullName evidence="9">M3 family oligoendopeptidase</fullName>
    </submittedName>
</protein>
<dbReference type="GO" id="GO:0004181">
    <property type="term" value="F:metallocarboxypeptidase activity"/>
    <property type="evidence" value="ECO:0007669"/>
    <property type="project" value="InterPro"/>
</dbReference>
<dbReference type="AlphaFoldDB" id="A0A6M0Q878"/>
<evidence type="ECO:0000259" key="7">
    <source>
        <dbReference type="Pfam" id="PF01432"/>
    </source>
</evidence>
<keyword evidence="4 6" id="KW-0862">Zinc</keyword>
<sequence length="589" mass="67386">MSTYSLTWDLDRFFNGGSESTEFKAYLNELAQNLDVLNAQLDSLKVVTELPAVITTIQRVMNQVREASAFISCLQAQDVKDKKAGELRGKTTSLSAEFQAALGKFDQFLLSVDETDWNTFLNQEDQQSLRFILQERKERAAEKLSVEQESLILGLGVDGYHGWSEMYDTITGKISIPFEEDGEVKQLSIGQAANKFSNPDRNVRKTVFENWEKAWEQDGDLISQTLNHLAGFRLTTYKNRGWDEVLKEPLFINRMKQETLDTMWNVIEKYKPVFAEYLQKKASLLGLEKLSWYDLDAPLASSTSTVSYQEGAEFILENFAKFGPKMADFSRKAFEDRWIEAEDRNGKRPGGFCTSFPEKAESRIFMTYSGTASNISTLAHELGHAFHQHVMNDLEPLNQRYAMNVAETASTFAEMIVADAAVKNATSEEEKLALLEDKVQRSVALYMNIHSRFLFETSFYEERKQGMVSQSRLNELMETAQKTAYLDSLDTYHPTFWASKLHFHITGVPFYNFPYTFGYLFSLGIYAKALEEGQGFEEKYIALLRDTGRMTVEDLAEKHLGVDLTQPEFWEKALLLSVQDVHDFLEMTK</sequence>
<dbReference type="Pfam" id="PF01432">
    <property type="entry name" value="Peptidase_M3"/>
    <property type="match status" value="1"/>
</dbReference>
<gene>
    <name evidence="9" type="ORF">G4D63_08115</name>
</gene>
<dbReference type="PANTHER" id="PTHR34217:SF1">
    <property type="entry name" value="CARBOXYPEPTIDASE 1"/>
    <property type="match status" value="1"/>
</dbReference>
<dbReference type="Gene3D" id="1.20.140.70">
    <property type="entry name" value="Oligopeptidase f, N-terminal domain"/>
    <property type="match status" value="1"/>
</dbReference>
<dbReference type="NCBIfam" id="TIGR02290">
    <property type="entry name" value="M3_fam_3"/>
    <property type="match status" value="1"/>
</dbReference>
<dbReference type="RefSeq" id="WP_163179144.1">
    <property type="nucleotide sequence ID" value="NZ_JAAIWM010000002.1"/>
</dbReference>
<comment type="similarity">
    <text evidence="6">Belongs to the peptidase M3 family.</text>
</comment>
<dbReference type="PANTHER" id="PTHR34217">
    <property type="entry name" value="METAL-DEPENDENT CARBOXYPEPTIDASE"/>
    <property type="match status" value="1"/>
</dbReference>
<evidence type="ECO:0000313" key="10">
    <source>
        <dbReference type="Proteomes" id="UP000481043"/>
    </source>
</evidence>
<keyword evidence="2 6" id="KW-0479">Metal-binding</keyword>
<keyword evidence="10" id="KW-1185">Reference proteome</keyword>
<evidence type="ECO:0000256" key="2">
    <source>
        <dbReference type="ARBA" id="ARBA00022723"/>
    </source>
</evidence>
<dbReference type="CDD" id="cd09607">
    <property type="entry name" value="M3B_PepF"/>
    <property type="match status" value="1"/>
</dbReference>
<dbReference type="Pfam" id="PF08439">
    <property type="entry name" value="Peptidase_M3_N"/>
    <property type="match status" value="1"/>
</dbReference>
<evidence type="ECO:0000256" key="3">
    <source>
        <dbReference type="ARBA" id="ARBA00022801"/>
    </source>
</evidence>
<accession>A0A6M0Q878</accession>
<organism evidence="9 10">
    <name type="scientific">Bacillus mesophilus</name>
    <dbReference type="NCBI Taxonomy" id="1808955"/>
    <lineage>
        <taxon>Bacteria</taxon>
        <taxon>Bacillati</taxon>
        <taxon>Bacillota</taxon>
        <taxon>Bacilli</taxon>
        <taxon>Bacillales</taxon>
        <taxon>Bacillaceae</taxon>
        <taxon>Bacillus</taxon>
    </lineage>
</organism>
<dbReference type="Gene3D" id="1.10.1370.20">
    <property type="entry name" value="Oligoendopeptidase f, C-terminal domain"/>
    <property type="match status" value="1"/>
</dbReference>
<dbReference type="GO" id="GO:0004222">
    <property type="term" value="F:metalloendopeptidase activity"/>
    <property type="evidence" value="ECO:0007669"/>
    <property type="project" value="InterPro"/>
</dbReference>
<feature type="domain" description="Peptidase M3A/M3B catalytic" evidence="7">
    <location>
        <begin position="197"/>
        <end position="574"/>
    </location>
</feature>
<proteinExistence type="inferred from homology"/>
<keyword evidence="5 6" id="KW-0482">Metalloprotease</keyword>
<dbReference type="InterPro" id="IPR042088">
    <property type="entry name" value="OligoPept_F_C"/>
</dbReference>
<comment type="cofactor">
    <cofactor evidence="6">
        <name>Zn(2+)</name>
        <dbReference type="ChEBI" id="CHEBI:29105"/>
    </cofactor>
    <text evidence="6">Binds 1 zinc ion.</text>
</comment>
<reference evidence="9 10" key="1">
    <citation type="submission" date="2020-02" db="EMBL/GenBank/DDBJ databases">
        <title>Bacillus aquiflavi sp. nov., isolated from yellow water of strong flavor Chinese baijiu in Yibin region of China.</title>
        <authorList>
            <person name="Xie J."/>
        </authorList>
    </citation>
    <scope>NUCLEOTIDE SEQUENCE [LARGE SCALE GENOMIC DNA]</scope>
    <source>
        <strain evidence="9 10">SA4</strain>
    </source>
</reference>
<dbReference type="InterPro" id="IPR001567">
    <property type="entry name" value="Pept_M3A_M3B_dom"/>
</dbReference>
<evidence type="ECO:0000313" key="9">
    <source>
        <dbReference type="EMBL" id="NEY71710.1"/>
    </source>
</evidence>
<dbReference type="InterPro" id="IPR001333">
    <property type="entry name" value="Peptidase_M32_Taq"/>
</dbReference>
<evidence type="ECO:0000256" key="5">
    <source>
        <dbReference type="ARBA" id="ARBA00023049"/>
    </source>
</evidence>
<dbReference type="InterPro" id="IPR034006">
    <property type="entry name" value="M3B_PepF_2"/>
</dbReference>
<feature type="domain" description="Oligopeptidase F N-terminal" evidence="8">
    <location>
        <begin position="109"/>
        <end position="174"/>
    </location>
</feature>
<evidence type="ECO:0000256" key="1">
    <source>
        <dbReference type="ARBA" id="ARBA00022670"/>
    </source>
</evidence>
<dbReference type="Proteomes" id="UP000481043">
    <property type="component" value="Unassembled WGS sequence"/>
</dbReference>
<evidence type="ECO:0000259" key="8">
    <source>
        <dbReference type="Pfam" id="PF08439"/>
    </source>
</evidence>